<feature type="non-terminal residue" evidence="1">
    <location>
        <position position="254"/>
    </location>
</feature>
<evidence type="ECO:0008006" key="3">
    <source>
        <dbReference type="Google" id="ProtNLM"/>
    </source>
</evidence>
<organism evidence="1 2">
    <name type="scientific">Protopolystoma xenopodis</name>
    <dbReference type="NCBI Taxonomy" id="117903"/>
    <lineage>
        <taxon>Eukaryota</taxon>
        <taxon>Metazoa</taxon>
        <taxon>Spiralia</taxon>
        <taxon>Lophotrochozoa</taxon>
        <taxon>Platyhelminthes</taxon>
        <taxon>Monogenea</taxon>
        <taxon>Polyopisthocotylea</taxon>
        <taxon>Polystomatidea</taxon>
        <taxon>Polystomatidae</taxon>
        <taxon>Protopolystoma</taxon>
    </lineage>
</organism>
<evidence type="ECO:0000313" key="1">
    <source>
        <dbReference type="EMBL" id="VEL39123.1"/>
    </source>
</evidence>
<dbReference type="OrthoDB" id="5814089at2759"/>
<dbReference type="EMBL" id="CAAALY010260158">
    <property type="protein sequence ID" value="VEL39123.1"/>
    <property type="molecule type" value="Genomic_DNA"/>
</dbReference>
<dbReference type="AlphaFoldDB" id="A0A3S5AW02"/>
<name>A0A3S5AW02_9PLAT</name>
<gene>
    <name evidence="1" type="ORF">PXEA_LOCUS32563</name>
</gene>
<proteinExistence type="predicted"/>
<reference evidence="1" key="1">
    <citation type="submission" date="2018-11" db="EMBL/GenBank/DDBJ databases">
        <authorList>
            <consortium name="Pathogen Informatics"/>
        </authorList>
    </citation>
    <scope>NUCLEOTIDE SEQUENCE</scope>
</reference>
<comment type="caution">
    <text evidence="1">The sequence shown here is derived from an EMBL/GenBank/DDBJ whole genome shotgun (WGS) entry which is preliminary data.</text>
</comment>
<evidence type="ECO:0000313" key="2">
    <source>
        <dbReference type="Proteomes" id="UP000784294"/>
    </source>
</evidence>
<dbReference type="Proteomes" id="UP000784294">
    <property type="component" value="Unassembled WGS sequence"/>
</dbReference>
<protein>
    <recommendedName>
        <fullName evidence="3">SET domain-containing protein</fullName>
    </recommendedName>
</protein>
<accession>A0A3S5AW02</accession>
<sequence length="254" mass="28485">MMIEPFRLVEWVFNLRPARTPAEQNLELVRYSSQLTPSPNTLEDMNIPLLSPPTAAPITAPSMLPLFSKNASSIVAQVPLFLQTSFSKFSRQIDHHSVSKTSENADTTAESYSTSCIETQFKSADPLWSHSSGVESFLTDCLNSSLKNINTTPESCNCSQDILFYIKPDNQRHDCSKGIKISEIQKNEVVDGNGPEDNAAKAQNLTDLPLRNKVGKCQALFYRTTRTVMAGEELLLWFRRDDITPWITSLLILR</sequence>
<keyword evidence="2" id="KW-1185">Reference proteome</keyword>